<dbReference type="Proteomes" id="UP000249061">
    <property type="component" value="Unassembled WGS sequence"/>
</dbReference>
<evidence type="ECO:0000313" key="6">
    <source>
        <dbReference type="EMBL" id="PZR05982.1"/>
    </source>
</evidence>
<dbReference type="PROSITE" id="PS51257">
    <property type="entry name" value="PROKAR_LIPOPROTEIN"/>
    <property type="match status" value="1"/>
</dbReference>
<sequence length="356" mass="37038">MMRKLVLSSLLLVGCNKGSGEGGAPAEPPVSVQALTLEQHPVEDTSDYLASLISRKAVNLHPQIQGYVRAINVTPGATVKAGTVLVSIDAAAETASLQNLVATRESQVVQARLARERLERATNLRTDGIVSQQDADAARAAADGAEASLRATDALISSQRARVGFFSIVAPFDGVVGNFPVKVGDFVQPGTPITSLTADAGLEAEIWVPVEKAKQLTPTSLVRLVGSDDKAIAESAVVFVSQRADPASQLVLIKAMFASAEGLRADQLVRGRVIWNASPGLTIPAAAVQRQAGQAFAYTVGGEGAAMTVTRVPVTLGALQGREYVVVGGLEAGQRVVVQGVQHLHDGSVVQLTGTN</sequence>
<protein>
    <submittedName>
        <fullName evidence="6">Uncharacterized protein</fullName>
    </submittedName>
</protein>
<evidence type="ECO:0000256" key="1">
    <source>
        <dbReference type="ARBA" id="ARBA00004196"/>
    </source>
</evidence>
<evidence type="ECO:0000259" key="5">
    <source>
        <dbReference type="Pfam" id="PF25967"/>
    </source>
</evidence>
<dbReference type="InterPro" id="IPR058627">
    <property type="entry name" value="MdtA-like_C"/>
</dbReference>
<accession>A0A2W5ST25</accession>
<dbReference type="Gene3D" id="2.40.50.100">
    <property type="match status" value="1"/>
</dbReference>
<organism evidence="6 7">
    <name type="scientific">Archangium gephyra</name>
    <dbReference type="NCBI Taxonomy" id="48"/>
    <lineage>
        <taxon>Bacteria</taxon>
        <taxon>Pseudomonadati</taxon>
        <taxon>Myxococcota</taxon>
        <taxon>Myxococcia</taxon>
        <taxon>Myxococcales</taxon>
        <taxon>Cystobacterineae</taxon>
        <taxon>Archangiaceae</taxon>
        <taxon>Archangium</taxon>
    </lineage>
</organism>
<dbReference type="InterPro" id="IPR006143">
    <property type="entry name" value="RND_pump_MFP"/>
</dbReference>
<reference evidence="6 7" key="1">
    <citation type="submission" date="2017-08" db="EMBL/GenBank/DDBJ databases">
        <title>Infants hospitalized years apart are colonized by the same room-sourced microbial strains.</title>
        <authorList>
            <person name="Brooks B."/>
            <person name="Olm M.R."/>
            <person name="Firek B.A."/>
            <person name="Baker R."/>
            <person name="Thomas B.C."/>
            <person name="Morowitz M.J."/>
            <person name="Banfield J.F."/>
        </authorList>
    </citation>
    <scope>NUCLEOTIDE SEQUENCE [LARGE SCALE GENOMIC DNA]</scope>
    <source>
        <strain evidence="6">S2_003_000_R2_14</strain>
    </source>
</reference>
<dbReference type="EMBL" id="QFQP01000041">
    <property type="protein sequence ID" value="PZR05982.1"/>
    <property type="molecule type" value="Genomic_DNA"/>
</dbReference>
<proteinExistence type="inferred from homology"/>
<dbReference type="InterPro" id="IPR058625">
    <property type="entry name" value="MdtA-like_BSH"/>
</dbReference>
<evidence type="ECO:0000259" key="4">
    <source>
        <dbReference type="Pfam" id="PF25917"/>
    </source>
</evidence>
<dbReference type="PANTHER" id="PTHR30469:SF39">
    <property type="entry name" value="SLL0180 PROTEIN"/>
    <property type="match status" value="1"/>
</dbReference>
<dbReference type="GO" id="GO:0015562">
    <property type="term" value="F:efflux transmembrane transporter activity"/>
    <property type="evidence" value="ECO:0007669"/>
    <property type="project" value="TreeGrafter"/>
</dbReference>
<comment type="subcellular location">
    <subcellularLocation>
        <location evidence="1">Cell envelope</location>
    </subcellularLocation>
</comment>
<comment type="similarity">
    <text evidence="2">Belongs to the membrane fusion protein (MFP) (TC 8.A.1) family.</text>
</comment>
<dbReference type="NCBIfam" id="TIGR01730">
    <property type="entry name" value="RND_mfp"/>
    <property type="match status" value="1"/>
</dbReference>
<dbReference type="AlphaFoldDB" id="A0A2W5ST25"/>
<feature type="domain" description="Multidrug resistance protein MdtA-like C-terminal permuted SH3" evidence="5">
    <location>
        <begin position="281"/>
        <end position="342"/>
    </location>
</feature>
<dbReference type="Pfam" id="PF25917">
    <property type="entry name" value="BSH_RND"/>
    <property type="match status" value="1"/>
</dbReference>
<gene>
    <name evidence="6" type="ORF">DI536_31475</name>
</gene>
<dbReference type="PANTHER" id="PTHR30469">
    <property type="entry name" value="MULTIDRUG RESISTANCE PROTEIN MDTA"/>
    <property type="match status" value="1"/>
</dbReference>
<dbReference type="GO" id="GO:1990281">
    <property type="term" value="C:efflux pump complex"/>
    <property type="evidence" value="ECO:0007669"/>
    <property type="project" value="TreeGrafter"/>
</dbReference>
<name>A0A2W5ST25_9BACT</name>
<evidence type="ECO:0000256" key="3">
    <source>
        <dbReference type="ARBA" id="ARBA00022448"/>
    </source>
</evidence>
<dbReference type="Gene3D" id="1.10.287.470">
    <property type="entry name" value="Helix hairpin bin"/>
    <property type="match status" value="1"/>
</dbReference>
<comment type="caution">
    <text evidence="6">The sequence shown here is derived from an EMBL/GenBank/DDBJ whole genome shotgun (WGS) entry which is preliminary data.</text>
</comment>
<feature type="domain" description="Multidrug resistance protein MdtA-like barrel-sandwich hybrid" evidence="4">
    <location>
        <begin position="57"/>
        <end position="193"/>
    </location>
</feature>
<evidence type="ECO:0000256" key="2">
    <source>
        <dbReference type="ARBA" id="ARBA00009477"/>
    </source>
</evidence>
<evidence type="ECO:0000313" key="7">
    <source>
        <dbReference type="Proteomes" id="UP000249061"/>
    </source>
</evidence>
<keyword evidence="3" id="KW-0813">Transport</keyword>
<dbReference type="Gene3D" id="2.40.420.20">
    <property type="match status" value="1"/>
</dbReference>
<dbReference type="Gene3D" id="2.40.30.170">
    <property type="match status" value="1"/>
</dbReference>
<dbReference type="SUPFAM" id="SSF111369">
    <property type="entry name" value="HlyD-like secretion proteins"/>
    <property type="match status" value="1"/>
</dbReference>
<dbReference type="Pfam" id="PF25967">
    <property type="entry name" value="RND-MFP_C"/>
    <property type="match status" value="1"/>
</dbReference>